<dbReference type="Proteomes" id="UP000282086">
    <property type="component" value="Chromosome"/>
</dbReference>
<dbReference type="GO" id="GO:0004553">
    <property type="term" value="F:hydrolase activity, hydrolyzing O-glycosyl compounds"/>
    <property type="evidence" value="ECO:0007669"/>
    <property type="project" value="InterPro"/>
</dbReference>
<dbReference type="GO" id="GO:0003844">
    <property type="term" value="F:1,4-alpha-glucan branching enzyme activity"/>
    <property type="evidence" value="ECO:0007669"/>
    <property type="project" value="UniProtKB-EC"/>
</dbReference>
<dbReference type="Pfam" id="PF02922">
    <property type="entry name" value="CBM_48"/>
    <property type="match status" value="1"/>
</dbReference>
<dbReference type="InterPro" id="IPR004193">
    <property type="entry name" value="Glyco_hydro_13_N"/>
</dbReference>
<sequence length="94" mass="10696">MPGYCRKATHLRPLLKRWARTPIRWMASPAPVSPFGRLMLVAFRLSGNSTIGDGRRHPMRLRKESGIWELFIPGAHNGQLYKFELLDANGKSAH</sequence>
<name>A0A447N2K6_SALET</name>
<reference evidence="2 3" key="1">
    <citation type="submission" date="2018-12" db="EMBL/GenBank/DDBJ databases">
        <authorList>
            <consortium name="Pathogen Informatics"/>
        </authorList>
    </citation>
    <scope>NUCLEOTIDE SEQUENCE [LARGE SCALE GENOMIC DNA]</scope>
    <source>
        <strain evidence="2 3">NCTC129</strain>
    </source>
</reference>
<evidence type="ECO:0000313" key="3">
    <source>
        <dbReference type="Proteomes" id="UP000282086"/>
    </source>
</evidence>
<evidence type="ECO:0000259" key="1">
    <source>
        <dbReference type="Pfam" id="PF02922"/>
    </source>
</evidence>
<dbReference type="AlphaFoldDB" id="A0A447N2K6"/>
<dbReference type="SUPFAM" id="SSF81296">
    <property type="entry name" value="E set domains"/>
    <property type="match status" value="1"/>
</dbReference>
<dbReference type="InterPro" id="IPR013783">
    <property type="entry name" value="Ig-like_fold"/>
</dbReference>
<dbReference type="Gene3D" id="2.60.40.10">
    <property type="entry name" value="Immunoglobulins"/>
    <property type="match status" value="1"/>
</dbReference>
<accession>A0A447N2K6</accession>
<dbReference type="EC" id="2.4.1.18" evidence="2"/>
<evidence type="ECO:0000313" key="2">
    <source>
        <dbReference type="EMBL" id="VDZ97528.1"/>
    </source>
</evidence>
<dbReference type="EMBL" id="LR134140">
    <property type="protein sequence ID" value="VDZ97528.1"/>
    <property type="molecule type" value="Genomic_DNA"/>
</dbReference>
<dbReference type="GO" id="GO:0005975">
    <property type="term" value="P:carbohydrate metabolic process"/>
    <property type="evidence" value="ECO:0007669"/>
    <property type="project" value="InterPro"/>
</dbReference>
<dbReference type="InterPro" id="IPR014756">
    <property type="entry name" value="Ig_E-set"/>
</dbReference>
<feature type="domain" description="Glycoside hydrolase family 13 N-terminal" evidence="1">
    <location>
        <begin position="49"/>
        <end position="91"/>
    </location>
</feature>
<gene>
    <name evidence="2" type="primary">glgB_2</name>
    <name evidence="2" type="ORF">NCTC129_03752</name>
</gene>
<organism evidence="2 3">
    <name type="scientific">Salmonella enterica I</name>
    <dbReference type="NCBI Taxonomy" id="59201"/>
    <lineage>
        <taxon>Bacteria</taxon>
        <taxon>Pseudomonadati</taxon>
        <taxon>Pseudomonadota</taxon>
        <taxon>Gammaproteobacteria</taxon>
        <taxon>Enterobacterales</taxon>
        <taxon>Enterobacteriaceae</taxon>
        <taxon>Salmonella</taxon>
    </lineage>
</organism>
<keyword evidence="2" id="KW-0808">Transferase</keyword>
<keyword evidence="2" id="KW-0328">Glycosyltransferase</keyword>
<proteinExistence type="predicted"/>
<protein>
    <submittedName>
        <fullName evidence="2">1,4-alpha-glucan branching protein</fullName>
        <ecNumber evidence="2">2.4.1.18</ecNumber>
    </submittedName>
</protein>